<keyword evidence="7" id="KW-1133">Transmembrane helix</keyword>
<comment type="caution">
    <text evidence="10">The sequence shown here is derived from an EMBL/GenBank/DDBJ whole genome shotgun (WGS) entry which is preliminary data.</text>
</comment>
<feature type="domain" description="PAS" evidence="9">
    <location>
        <begin position="77"/>
        <end position="128"/>
    </location>
</feature>
<dbReference type="InterPro" id="IPR003594">
    <property type="entry name" value="HATPase_dom"/>
</dbReference>
<dbReference type="InterPro" id="IPR050736">
    <property type="entry name" value="Sensor_HK_Regulatory"/>
</dbReference>
<dbReference type="PANTHER" id="PTHR43711:SF1">
    <property type="entry name" value="HISTIDINE KINASE 1"/>
    <property type="match status" value="1"/>
</dbReference>
<dbReference type="SUPFAM" id="SSF47384">
    <property type="entry name" value="Homodimeric domain of signal transducing histidine kinase"/>
    <property type="match status" value="1"/>
</dbReference>
<dbReference type="FunFam" id="3.30.565.10:FF:000006">
    <property type="entry name" value="Sensor histidine kinase WalK"/>
    <property type="match status" value="1"/>
</dbReference>
<evidence type="ECO:0000259" key="9">
    <source>
        <dbReference type="PROSITE" id="PS50112"/>
    </source>
</evidence>
<dbReference type="InterPro" id="IPR036097">
    <property type="entry name" value="HisK_dim/P_sf"/>
</dbReference>
<dbReference type="AlphaFoldDB" id="A0A7X6JY59"/>
<keyword evidence="3" id="KW-0597">Phosphoprotein</keyword>
<evidence type="ECO:0000256" key="3">
    <source>
        <dbReference type="ARBA" id="ARBA00022553"/>
    </source>
</evidence>
<protein>
    <recommendedName>
        <fullName evidence="2">histidine kinase</fullName>
        <ecNumber evidence="2">2.7.13.3</ecNumber>
    </recommendedName>
</protein>
<evidence type="ECO:0000313" key="11">
    <source>
        <dbReference type="Proteomes" id="UP000526408"/>
    </source>
</evidence>
<evidence type="ECO:0000256" key="4">
    <source>
        <dbReference type="ARBA" id="ARBA00022679"/>
    </source>
</evidence>
<evidence type="ECO:0000256" key="2">
    <source>
        <dbReference type="ARBA" id="ARBA00012438"/>
    </source>
</evidence>
<dbReference type="InterPro" id="IPR005467">
    <property type="entry name" value="His_kinase_dom"/>
</dbReference>
<dbReference type="InterPro" id="IPR013655">
    <property type="entry name" value="PAS_fold_3"/>
</dbReference>
<dbReference type="Pfam" id="PF00512">
    <property type="entry name" value="HisKA"/>
    <property type="match status" value="1"/>
</dbReference>
<dbReference type="Pfam" id="PF08447">
    <property type="entry name" value="PAS_3"/>
    <property type="match status" value="1"/>
</dbReference>
<dbReference type="InterPro" id="IPR036890">
    <property type="entry name" value="HATPase_C_sf"/>
</dbReference>
<gene>
    <name evidence="10" type="ORF">HCU73_04110</name>
</gene>
<dbReference type="PANTHER" id="PTHR43711">
    <property type="entry name" value="TWO-COMPONENT HISTIDINE KINASE"/>
    <property type="match status" value="1"/>
</dbReference>
<dbReference type="SMART" id="SM00091">
    <property type="entry name" value="PAS"/>
    <property type="match status" value="2"/>
</dbReference>
<dbReference type="PROSITE" id="PS50112">
    <property type="entry name" value="PAS"/>
    <property type="match status" value="2"/>
</dbReference>
<proteinExistence type="predicted"/>
<dbReference type="InterPro" id="IPR013656">
    <property type="entry name" value="PAS_4"/>
</dbReference>
<dbReference type="InterPro" id="IPR004358">
    <property type="entry name" value="Sig_transdc_His_kin-like_C"/>
</dbReference>
<dbReference type="InterPro" id="IPR000014">
    <property type="entry name" value="PAS"/>
</dbReference>
<dbReference type="InterPro" id="IPR035965">
    <property type="entry name" value="PAS-like_dom_sf"/>
</dbReference>
<reference evidence="10 11" key="1">
    <citation type="submission" date="2020-04" db="EMBL/GenBank/DDBJ databases">
        <authorList>
            <person name="Yoon J."/>
        </authorList>
    </citation>
    <scope>NUCLEOTIDE SEQUENCE [LARGE SCALE GENOMIC DNA]</scope>
    <source>
        <strain evidence="10 11">KMU-115</strain>
    </source>
</reference>
<keyword evidence="5" id="KW-0418">Kinase</keyword>
<evidence type="ECO:0000259" key="8">
    <source>
        <dbReference type="PROSITE" id="PS50109"/>
    </source>
</evidence>
<dbReference type="Pfam" id="PF02518">
    <property type="entry name" value="HATPase_c"/>
    <property type="match status" value="1"/>
</dbReference>
<evidence type="ECO:0000256" key="5">
    <source>
        <dbReference type="ARBA" id="ARBA00022777"/>
    </source>
</evidence>
<keyword evidence="6" id="KW-0902">Two-component regulatory system</keyword>
<organism evidence="10 11">
    <name type="scientific">Roseicyclus persicicus</name>
    <dbReference type="NCBI Taxonomy" id="2650661"/>
    <lineage>
        <taxon>Bacteria</taxon>
        <taxon>Pseudomonadati</taxon>
        <taxon>Pseudomonadota</taxon>
        <taxon>Alphaproteobacteria</taxon>
        <taxon>Rhodobacterales</taxon>
        <taxon>Roseobacteraceae</taxon>
        <taxon>Roseicyclus</taxon>
    </lineage>
</organism>
<dbReference type="SMART" id="SM00387">
    <property type="entry name" value="HATPase_c"/>
    <property type="match status" value="1"/>
</dbReference>
<dbReference type="EC" id="2.7.13.3" evidence="2"/>
<dbReference type="GO" id="GO:0000155">
    <property type="term" value="F:phosphorelay sensor kinase activity"/>
    <property type="evidence" value="ECO:0007669"/>
    <property type="project" value="InterPro"/>
</dbReference>
<dbReference type="InterPro" id="IPR003661">
    <property type="entry name" value="HisK_dim/P_dom"/>
</dbReference>
<dbReference type="RefSeq" id="WP_168622113.1">
    <property type="nucleotide sequence ID" value="NZ_JAAZQQ010000001.1"/>
</dbReference>
<feature type="transmembrane region" description="Helical" evidence="7">
    <location>
        <begin position="20"/>
        <end position="39"/>
    </location>
</feature>
<dbReference type="Gene3D" id="1.10.287.130">
    <property type="match status" value="1"/>
</dbReference>
<evidence type="ECO:0000256" key="1">
    <source>
        <dbReference type="ARBA" id="ARBA00000085"/>
    </source>
</evidence>
<dbReference type="PROSITE" id="PS50109">
    <property type="entry name" value="HIS_KIN"/>
    <property type="match status" value="1"/>
</dbReference>
<dbReference type="Gene3D" id="3.30.565.10">
    <property type="entry name" value="Histidine kinase-like ATPase, C-terminal domain"/>
    <property type="match status" value="1"/>
</dbReference>
<dbReference type="SUPFAM" id="SSF55874">
    <property type="entry name" value="ATPase domain of HSP90 chaperone/DNA topoisomerase II/histidine kinase"/>
    <property type="match status" value="1"/>
</dbReference>
<dbReference type="EMBL" id="JAAZQQ010000001">
    <property type="protein sequence ID" value="NKX43765.1"/>
    <property type="molecule type" value="Genomic_DNA"/>
</dbReference>
<keyword evidence="4" id="KW-0808">Transferase</keyword>
<dbReference type="PRINTS" id="PR00344">
    <property type="entry name" value="BCTRLSENSOR"/>
</dbReference>
<evidence type="ECO:0000256" key="6">
    <source>
        <dbReference type="ARBA" id="ARBA00023012"/>
    </source>
</evidence>
<comment type="catalytic activity">
    <reaction evidence="1">
        <text>ATP + protein L-histidine = ADP + protein N-phospho-L-histidine.</text>
        <dbReference type="EC" id="2.7.13.3"/>
    </reaction>
</comment>
<sequence>MTLFLTRFERLFEVDTKLEFLLLFTVVSAFTALVTTLSLHHARMSSTPSARILGIRDLEIGLREEALNEHTIVSISDLHGRILSVNNGFLEAFGYTPDEIVGHKGEMLYAERDLPQLYDLRETVARGQPWKGMQRLLAKDGHVVRVQTSILPRFDQYGNVKDALFIRTDLTGALTEGASEGRNALVEALPDEVYIYHPETFRFVYVNARARKRVGIEADAVSGACLIDYFTPQEISMFRRHIAPLLQGQQTTARIEIDHVRGPVEVLTHIDTSPNGTRHLVSVVRDISERRRAEQAKLSSVSTVSHELRTPLTSIKGALKLLESGVVGELTPEIARVVGVASRNSERLLTIVNDILVLEKLSSGEVVLARRPIDLRDLLAEAAEANAAFAQECDVTLDVTRAEEPAFVSADSDRLMQVMSNLISNAAKFSPPGSRVSLSVEERGDAWRVAVTDRGPGIPESARETIFDSFTQVEGVRSAKHPGTGLGLTICRKIIHKHGGVISFDTELGRGSTFHFELEKAAQPSTAGAANANANATAAA</sequence>
<evidence type="ECO:0000256" key="7">
    <source>
        <dbReference type="SAM" id="Phobius"/>
    </source>
</evidence>
<dbReference type="Proteomes" id="UP000526408">
    <property type="component" value="Unassembled WGS sequence"/>
</dbReference>
<name>A0A7X6JY59_9RHOB</name>
<dbReference type="CDD" id="cd00082">
    <property type="entry name" value="HisKA"/>
    <property type="match status" value="1"/>
</dbReference>
<dbReference type="SUPFAM" id="SSF55785">
    <property type="entry name" value="PYP-like sensor domain (PAS domain)"/>
    <property type="match status" value="2"/>
</dbReference>
<dbReference type="Gene3D" id="3.30.450.20">
    <property type="entry name" value="PAS domain"/>
    <property type="match status" value="2"/>
</dbReference>
<dbReference type="CDD" id="cd00130">
    <property type="entry name" value="PAS"/>
    <property type="match status" value="2"/>
</dbReference>
<keyword evidence="7" id="KW-0812">Transmembrane</keyword>
<accession>A0A7X6JY59</accession>
<keyword evidence="11" id="KW-1185">Reference proteome</keyword>
<evidence type="ECO:0000313" key="10">
    <source>
        <dbReference type="EMBL" id="NKX43765.1"/>
    </source>
</evidence>
<dbReference type="Pfam" id="PF08448">
    <property type="entry name" value="PAS_4"/>
    <property type="match status" value="1"/>
</dbReference>
<feature type="domain" description="Histidine kinase" evidence="8">
    <location>
        <begin position="303"/>
        <end position="522"/>
    </location>
</feature>
<feature type="domain" description="PAS" evidence="9">
    <location>
        <begin position="178"/>
        <end position="249"/>
    </location>
</feature>
<dbReference type="NCBIfam" id="TIGR00229">
    <property type="entry name" value="sensory_box"/>
    <property type="match status" value="2"/>
</dbReference>
<dbReference type="SMART" id="SM00388">
    <property type="entry name" value="HisKA"/>
    <property type="match status" value="1"/>
</dbReference>
<keyword evidence="7" id="KW-0472">Membrane</keyword>